<dbReference type="AlphaFoldDB" id="A0A0F9TKY4"/>
<dbReference type="InterPro" id="IPR003344">
    <property type="entry name" value="Big_1_dom"/>
</dbReference>
<sequence length="424" mass="45507">MATENIKLIAASNQQGNFTIDEGYFYTFDNLQDNLLVKTDDGNTAFSYPFDTLLGNTANDAVISAEFDGVYFWSLQNLPSNEIAIKRWKINNYVCKLQQTISGSDINADNYDSDAFSVAHYHTSFAIATSSGASTILMNEYSDNTTLMGFTTTVGDGLTLHLGPNTNGQEEDVEVTTTVSGGVTISGTIQYDYAEDTDEINFYTYIWLFNSNAGGALYKVDAYTGAYVTKYDSGAYSSVGAATFYQVDSFTAYGDVDTLVYVKGTNILFVNVGVAGATLPYYGSMVLENIQSNETTVIPVQDLAMDDQNVYRLQLTGDGADSAWTNYSYELSSLDSFITSISLAAYPAILAANGIATAGITAIVKDQFLQPIVARSVAFTEDSATGSITGSNPVNTDGDGKASTTYKSGTVAEEVKVTATAEQT</sequence>
<dbReference type="SUPFAM" id="SSF49373">
    <property type="entry name" value="Invasin/intimin cell-adhesion fragments"/>
    <property type="match status" value="1"/>
</dbReference>
<dbReference type="Gene3D" id="2.60.40.10">
    <property type="entry name" value="Immunoglobulins"/>
    <property type="match status" value="1"/>
</dbReference>
<proteinExistence type="inferred from homology"/>
<comment type="similarity">
    <text evidence="1">Belongs to the intimin/invasin family.</text>
</comment>
<feature type="region of interest" description="Disordered" evidence="2">
    <location>
        <begin position="385"/>
        <end position="406"/>
    </location>
</feature>
<feature type="domain" description="Big-1" evidence="3">
    <location>
        <begin position="340"/>
        <end position="424"/>
    </location>
</feature>
<evidence type="ECO:0000256" key="2">
    <source>
        <dbReference type="SAM" id="MobiDB-lite"/>
    </source>
</evidence>
<name>A0A0F9TKY4_9ZZZZ</name>
<dbReference type="Pfam" id="PF02369">
    <property type="entry name" value="Big_1"/>
    <property type="match status" value="1"/>
</dbReference>
<dbReference type="EMBL" id="LAZR01001607">
    <property type="protein sequence ID" value="KKN42068.1"/>
    <property type="molecule type" value="Genomic_DNA"/>
</dbReference>
<evidence type="ECO:0000313" key="4">
    <source>
        <dbReference type="EMBL" id="KKN42068.1"/>
    </source>
</evidence>
<evidence type="ECO:0000256" key="1">
    <source>
        <dbReference type="ARBA" id="ARBA00010116"/>
    </source>
</evidence>
<reference evidence="4" key="1">
    <citation type="journal article" date="2015" name="Nature">
        <title>Complex archaea that bridge the gap between prokaryotes and eukaryotes.</title>
        <authorList>
            <person name="Spang A."/>
            <person name="Saw J.H."/>
            <person name="Jorgensen S.L."/>
            <person name="Zaremba-Niedzwiedzka K."/>
            <person name="Martijn J."/>
            <person name="Lind A.E."/>
            <person name="van Eijk R."/>
            <person name="Schleper C."/>
            <person name="Guy L."/>
            <person name="Ettema T.J."/>
        </authorList>
    </citation>
    <scope>NUCLEOTIDE SEQUENCE</scope>
</reference>
<organism evidence="4">
    <name type="scientific">marine sediment metagenome</name>
    <dbReference type="NCBI Taxonomy" id="412755"/>
    <lineage>
        <taxon>unclassified sequences</taxon>
        <taxon>metagenomes</taxon>
        <taxon>ecological metagenomes</taxon>
    </lineage>
</organism>
<dbReference type="InterPro" id="IPR013783">
    <property type="entry name" value="Ig-like_fold"/>
</dbReference>
<dbReference type="PROSITE" id="PS51127">
    <property type="entry name" value="BIG1"/>
    <property type="match status" value="1"/>
</dbReference>
<protein>
    <recommendedName>
        <fullName evidence="3">Big-1 domain-containing protein</fullName>
    </recommendedName>
</protein>
<gene>
    <name evidence="4" type="ORF">LCGC14_0717110</name>
</gene>
<feature type="compositionally biased region" description="Polar residues" evidence="2">
    <location>
        <begin position="385"/>
        <end position="395"/>
    </location>
</feature>
<evidence type="ECO:0000259" key="3">
    <source>
        <dbReference type="PROSITE" id="PS51127"/>
    </source>
</evidence>
<dbReference type="InterPro" id="IPR008964">
    <property type="entry name" value="Invasin/intimin_cell_adhesion"/>
</dbReference>
<accession>A0A0F9TKY4</accession>
<comment type="caution">
    <text evidence="4">The sequence shown here is derived from an EMBL/GenBank/DDBJ whole genome shotgun (WGS) entry which is preliminary data.</text>
</comment>